<keyword evidence="6 12" id="KW-0812">Transmembrane</keyword>
<reference evidence="15" key="1">
    <citation type="journal article" date="2019" name="Int. J. Syst. Evol. Microbiol.">
        <title>The Global Catalogue of Microorganisms (GCM) 10K type strain sequencing project: providing services to taxonomists for standard genome sequencing and annotation.</title>
        <authorList>
            <consortium name="The Broad Institute Genomics Platform"/>
            <consortium name="The Broad Institute Genome Sequencing Center for Infectious Disease"/>
            <person name="Wu L."/>
            <person name="Ma J."/>
        </authorList>
    </citation>
    <scope>NUCLEOTIDE SEQUENCE [LARGE SCALE GENOMIC DNA]</scope>
    <source>
        <strain evidence="15">CGMCC 4.7405</strain>
    </source>
</reference>
<dbReference type="InterPro" id="IPR003661">
    <property type="entry name" value="HisK_dim/P_dom"/>
</dbReference>
<dbReference type="Pfam" id="PF02518">
    <property type="entry name" value="HATPase_c"/>
    <property type="match status" value="1"/>
</dbReference>
<dbReference type="SUPFAM" id="SSF55874">
    <property type="entry name" value="ATPase domain of HSP90 chaperone/DNA topoisomerase II/histidine kinase"/>
    <property type="match status" value="1"/>
</dbReference>
<dbReference type="PROSITE" id="PS50109">
    <property type="entry name" value="HIS_KIN"/>
    <property type="match status" value="1"/>
</dbReference>
<evidence type="ECO:0000256" key="5">
    <source>
        <dbReference type="ARBA" id="ARBA00022679"/>
    </source>
</evidence>
<dbReference type="SMART" id="SM00387">
    <property type="entry name" value="HATPase_c"/>
    <property type="match status" value="1"/>
</dbReference>
<dbReference type="Proteomes" id="UP001595690">
    <property type="component" value="Unassembled WGS sequence"/>
</dbReference>
<dbReference type="PANTHER" id="PTHR45436:SF5">
    <property type="entry name" value="SENSOR HISTIDINE KINASE TRCS"/>
    <property type="match status" value="1"/>
</dbReference>
<keyword evidence="15" id="KW-1185">Reference proteome</keyword>
<feature type="compositionally biased region" description="Basic and acidic residues" evidence="11">
    <location>
        <begin position="419"/>
        <end position="429"/>
    </location>
</feature>
<dbReference type="InterPro" id="IPR003594">
    <property type="entry name" value="HATPase_dom"/>
</dbReference>
<keyword evidence="10 12" id="KW-0472">Membrane</keyword>
<dbReference type="EC" id="2.7.13.3" evidence="3"/>
<dbReference type="RefSeq" id="WP_382379884.1">
    <property type="nucleotide sequence ID" value="NZ_JBHRZI010000052.1"/>
</dbReference>
<proteinExistence type="predicted"/>
<gene>
    <name evidence="14" type="ORF">ACFOWZ_43655</name>
</gene>
<protein>
    <recommendedName>
        <fullName evidence="3">histidine kinase</fullName>
        <ecNumber evidence="3">2.7.13.3</ecNumber>
    </recommendedName>
</protein>
<dbReference type="InterPro" id="IPR050428">
    <property type="entry name" value="TCS_sensor_his_kinase"/>
</dbReference>
<dbReference type="Gene3D" id="1.10.287.130">
    <property type="match status" value="1"/>
</dbReference>
<feature type="domain" description="Histidine kinase" evidence="13">
    <location>
        <begin position="174"/>
        <end position="389"/>
    </location>
</feature>
<sequence>MAATTARLTLLTMMIVLLIECVIYVITANMRENDIRGDLMWAMENSSISRPPACTWLVVARDGVVTGTTGLPAGFPLAGSLRNAGAPLFERVRLDGQDYRVLTQRRGAEAVQVVLDERFHLLERQNLLIAFGVALLLTTLTVGVVVPAGSRFLYKRSIAPLNEALARQRRFVADASHELRAPLTRLHTQAQLLARKADKMECPEALAADMRRLVNGTRQLGDLVDDILHSAISAEQSQPDLVDLAELADEVVAAEDVRATEAGLVLEVQHDAGPFLVSGEVSALRRVVTALVDNAIGHTPAGGTVVVVLEMPTPDTVRLSVRDNGVGFDQANGRSLFERFHHGTAGRGKRFGIGLSLVREVVEAHHGTISAEGRSGAGAVFTVDLPAVGPAIGLTAITSASMTQVLQWASGSSRSAGSRPDRPPARDAACESGKPRRTPS</sequence>
<dbReference type="InterPro" id="IPR005467">
    <property type="entry name" value="His_kinase_dom"/>
</dbReference>
<feature type="transmembrane region" description="Helical" evidence="12">
    <location>
        <begin position="127"/>
        <end position="148"/>
    </location>
</feature>
<evidence type="ECO:0000256" key="7">
    <source>
        <dbReference type="ARBA" id="ARBA00022777"/>
    </source>
</evidence>
<evidence type="ECO:0000256" key="12">
    <source>
        <dbReference type="SAM" id="Phobius"/>
    </source>
</evidence>
<feature type="region of interest" description="Disordered" evidence="11">
    <location>
        <begin position="410"/>
        <end position="440"/>
    </location>
</feature>
<dbReference type="Pfam" id="PF00512">
    <property type="entry name" value="HisKA"/>
    <property type="match status" value="1"/>
</dbReference>
<evidence type="ECO:0000256" key="4">
    <source>
        <dbReference type="ARBA" id="ARBA00022553"/>
    </source>
</evidence>
<name>A0ABV8C8S9_9PSEU</name>
<dbReference type="GO" id="GO:0016301">
    <property type="term" value="F:kinase activity"/>
    <property type="evidence" value="ECO:0007669"/>
    <property type="project" value="UniProtKB-KW"/>
</dbReference>
<evidence type="ECO:0000259" key="13">
    <source>
        <dbReference type="PROSITE" id="PS50109"/>
    </source>
</evidence>
<dbReference type="Gene3D" id="3.30.565.10">
    <property type="entry name" value="Histidine kinase-like ATPase, C-terminal domain"/>
    <property type="match status" value="1"/>
</dbReference>
<dbReference type="SUPFAM" id="SSF47384">
    <property type="entry name" value="Homodimeric domain of signal transducing histidine kinase"/>
    <property type="match status" value="1"/>
</dbReference>
<keyword evidence="7 14" id="KW-0418">Kinase</keyword>
<evidence type="ECO:0000256" key="10">
    <source>
        <dbReference type="ARBA" id="ARBA00023136"/>
    </source>
</evidence>
<organism evidence="14 15">
    <name type="scientific">Lentzea rhizosphaerae</name>
    <dbReference type="NCBI Taxonomy" id="2041025"/>
    <lineage>
        <taxon>Bacteria</taxon>
        <taxon>Bacillati</taxon>
        <taxon>Actinomycetota</taxon>
        <taxon>Actinomycetes</taxon>
        <taxon>Pseudonocardiales</taxon>
        <taxon>Pseudonocardiaceae</taxon>
        <taxon>Lentzea</taxon>
    </lineage>
</organism>
<keyword evidence="9" id="KW-0902">Two-component regulatory system</keyword>
<feature type="transmembrane region" description="Helical" evidence="12">
    <location>
        <begin position="6"/>
        <end position="26"/>
    </location>
</feature>
<evidence type="ECO:0000256" key="11">
    <source>
        <dbReference type="SAM" id="MobiDB-lite"/>
    </source>
</evidence>
<keyword evidence="8 12" id="KW-1133">Transmembrane helix</keyword>
<evidence type="ECO:0000256" key="6">
    <source>
        <dbReference type="ARBA" id="ARBA00022692"/>
    </source>
</evidence>
<comment type="caution">
    <text evidence="14">The sequence shown here is derived from an EMBL/GenBank/DDBJ whole genome shotgun (WGS) entry which is preliminary data.</text>
</comment>
<dbReference type="CDD" id="cd00075">
    <property type="entry name" value="HATPase"/>
    <property type="match status" value="1"/>
</dbReference>
<dbReference type="PRINTS" id="PR00344">
    <property type="entry name" value="BCTRLSENSOR"/>
</dbReference>
<comment type="subcellular location">
    <subcellularLocation>
        <location evidence="2">Cell membrane</location>
    </subcellularLocation>
</comment>
<keyword evidence="4" id="KW-0597">Phosphoprotein</keyword>
<dbReference type="EMBL" id="JBHRZI010000052">
    <property type="protein sequence ID" value="MFC3898407.1"/>
    <property type="molecule type" value="Genomic_DNA"/>
</dbReference>
<evidence type="ECO:0000256" key="1">
    <source>
        <dbReference type="ARBA" id="ARBA00000085"/>
    </source>
</evidence>
<evidence type="ECO:0000313" key="14">
    <source>
        <dbReference type="EMBL" id="MFC3898407.1"/>
    </source>
</evidence>
<evidence type="ECO:0000256" key="2">
    <source>
        <dbReference type="ARBA" id="ARBA00004236"/>
    </source>
</evidence>
<comment type="catalytic activity">
    <reaction evidence="1">
        <text>ATP + protein L-histidine = ADP + protein N-phospho-L-histidine.</text>
        <dbReference type="EC" id="2.7.13.3"/>
    </reaction>
</comment>
<dbReference type="InterPro" id="IPR004358">
    <property type="entry name" value="Sig_transdc_His_kin-like_C"/>
</dbReference>
<dbReference type="SMART" id="SM00388">
    <property type="entry name" value="HisKA"/>
    <property type="match status" value="1"/>
</dbReference>
<dbReference type="PANTHER" id="PTHR45436">
    <property type="entry name" value="SENSOR HISTIDINE KINASE YKOH"/>
    <property type="match status" value="1"/>
</dbReference>
<dbReference type="CDD" id="cd00082">
    <property type="entry name" value="HisKA"/>
    <property type="match status" value="1"/>
</dbReference>
<dbReference type="InterPro" id="IPR036890">
    <property type="entry name" value="HATPase_C_sf"/>
</dbReference>
<evidence type="ECO:0000256" key="8">
    <source>
        <dbReference type="ARBA" id="ARBA00022989"/>
    </source>
</evidence>
<keyword evidence="5" id="KW-0808">Transferase</keyword>
<evidence type="ECO:0000256" key="9">
    <source>
        <dbReference type="ARBA" id="ARBA00023012"/>
    </source>
</evidence>
<accession>A0ABV8C8S9</accession>
<evidence type="ECO:0000313" key="15">
    <source>
        <dbReference type="Proteomes" id="UP001595690"/>
    </source>
</evidence>
<evidence type="ECO:0000256" key="3">
    <source>
        <dbReference type="ARBA" id="ARBA00012438"/>
    </source>
</evidence>
<dbReference type="InterPro" id="IPR036097">
    <property type="entry name" value="HisK_dim/P_sf"/>
</dbReference>